<reference evidence="3 4" key="1">
    <citation type="submission" date="2020-06" db="EMBL/GenBank/DDBJ databases">
        <title>The yeast mating-type switching endonuclease HO is a domesticated member of an unorthodox homing genetic element family.</title>
        <authorList>
            <person name="Coughlan A.Y."/>
            <person name="Lombardi L."/>
            <person name="Braun-Galleani S."/>
            <person name="Martos A.R."/>
            <person name="Galeote V."/>
            <person name="Bigey F."/>
            <person name="Dequin S."/>
            <person name="Byrne K.P."/>
            <person name="Wolfe K.H."/>
        </authorList>
    </citation>
    <scope>NUCLEOTIDE SEQUENCE [LARGE SCALE GENOMIC DNA]</scope>
    <source>
        <strain evidence="3 4">CBS2947</strain>
    </source>
</reference>
<feature type="compositionally biased region" description="Low complexity" evidence="1">
    <location>
        <begin position="231"/>
        <end position="240"/>
    </location>
</feature>
<proteinExistence type="predicted"/>
<feature type="compositionally biased region" description="Basic and acidic residues" evidence="1">
    <location>
        <begin position="215"/>
        <end position="230"/>
    </location>
</feature>
<protein>
    <recommendedName>
        <fullName evidence="2">PIN domain-containing protein</fullName>
    </recommendedName>
</protein>
<sequence length="1174" mass="134925">MLDSFSYRAKRLPMSSDFSGNPIGVLSDNSVVKRRSSNAVREVSTGTVRQKRHGSGTCNSNHPQYVKRRLANHQDHLSPQYLDNNSIPSTPSKIQAMSRGQSVSKWPMDRTPRTSASSAGDNVGSPCCCSLNGSNHPEDTLSKVAYDSRQSIAGSRVTIQQPAQYLPSSQANNSAYLGQSQTSFGNSQVNPKREAENSEPFGNENDNSQNNEGYDESKENENEKKTEHSSHGSNSNNNNNNEEDDPNKGNVPSVAVLNKKSSQALVQKLQDIYKIIVKQEIELQERCSQLTNSQTTELKQLWAIYRVNSDLINNYIAFITSALLPSQSDQDLVIGQEIVEIYRIERRLWVYGTITFLDVLKNFSNFMDPEVCAQFITHAFISISNMLADIPAKYAIPWYQRLGDLSRMAIALYPSSFIDWKLSAEYWYTEAMKYTYGHGKLYYHMSTVQQNTLEAFVNLGKSVFCQDTFIPSQQYMQLVIDNIYQRAFVERNNGNHRNALLIEYLKHSEVMLLPTFLQSADLHPVVLLYFREKFGLDANEKNMFDTRRMFCQDQDQLTYFFRHGPAFAESHILQLIGFGDPKNPFALLFDLPKNLKERKDKKEKRKVKSSAAPEFSSTMAIDEDESETIFQEMSEQDFFDNLDSLKSSQVFPPSWDIWIHSLKHLNRTSMKCSMIVLRKFLEGPIVVALPHLLPWTYFIIAVALRVERISDSASCEFWTEFINRIFPWNTIVNFLNVLMAYMLDNAHNMMPISPIFESTDTDLEQLIEHFNENEDLPEVWKCWGTLWFDVICNKDRPQVDSYEHVGIKDHMFLDAPIDGIGFDKEDERAGKFWKRAFRIIHLFKGISERFNLRIVTSSNAQVHCRNQELSDNFLKSFCFKLNDSQFSETDFTALHDAIERTEESSHINTDMTATPPLSIIEHESIFDYRGYRKLAFDYSSYDRSGDFVSSSIYTSSGCEENQETRNEDKTGPPSQSLSERKLFEQSMQQSVIADEFKLDFPSFCMNERDTYFVLDATTWLRHFAHVYKLASNDVLKFAICLTTFQELRFLRKSKDENVVEAATRAVITVRQLYAEGRILPLRFTGNVATHIEEHLEFEEQITWRSHVDEFVFEAVRKAQERLSTTNTNLQHVVLVTDDTTMRSKAQDHGITTFTTKFVFSITNAIGYNNKICTN</sequence>
<feature type="compositionally biased region" description="Polar residues" evidence="1">
    <location>
        <begin position="81"/>
        <end position="104"/>
    </location>
</feature>
<keyword evidence="4" id="KW-1185">Reference proteome</keyword>
<evidence type="ECO:0000313" key="3">
    <source>
        <dbReference type="EMBL" id="QLQ81959.1"/>
    </source>
</evidence>
<evidence type="ECO:0000259" key="2">
    <source>
        <dbReference type="SMART" id="SM00670"/>
    </source>
</evidence>
<dbReference type="Gene3D" id="3.40.50.1010">
    <property type="entry name" value="5'-nuclease"/>
    <property type="match status" value="1"/>
</dbReference>
<evidence type="ECO:0000313" key="4">
    <source>
        <dbReference type="Proteomes" id="UP000510647"/>
    </source>
</evidence>
<dbReference type="InterPro" id="IPR011990">
    <property type="entry name" value="TPR-like_helical_dom_sf"/>
</dbReference>
<dbReference type="Pfam" id="PF13638">
    <property type="entry name" value="PIN_4"/>
    <property type="match status" value="1"/>
</dbReference>
<accession>A0A7H9HXM0</accession>
<dbReference type="InterPro" id="IPR002716">
    <property type="entry name" value="PIN_dom"/>
</dbReference>
<dbReference type="SUPFAM" id="SSF48452">
    <property type="entry name" value="TPR-like"/>
    <property type="match status" value="1"/>
</dbReference>
<feature type="domain" description="PIN" evidence="2">
    <location>
        <begin position="1010"/>
        <end position="1143"/>
    </location>
</feature>
<gene>
    <name evidence="3" type="ORF">HG537_0G02130</name>
</gene>
<feature type="region of interest" description="Disordered" evidence="1">
    <location>
        <begin position="958"/>
        <end position="977"/>
    </location>
</feature>
<feature type="region of interest" description="Disordered" evidence="1">
    <location>
        <begin position="176"/>
        <end position="253"/>
    </location>
</feature>
<dbReference type="AlphaFoldDB" id="A0A7H9HXM0"/>
<dbReference type="EMBL" id="CP059273">
    <property type="protein sequence ID" value="QLQ81959.1"/>
    <property type="molecule type" value="Genomic_DNA"/>
</dbReference>
<feature type="region of interest" description="Disordered" evidence="1">
    <location>
        <begin position="78"/>
        <end position="125"/>
    </location>
</feature>
<feature type="compositionally biased region" description="Polar residues" evidence="1">
    <location>
        <begin position="176"/>
        <end position="190"/>
    </location>
</feature>
<evidence type="ECO:0000256" key="1">
    <source>
        <dbReference type="SAM" id="MobiDB-lite"/>
    </source>
</evidence>
<name>A0A7H9HXM0_9SACH</name>
<feature type="region of interest" description="Disordered" evidence="1">
    <location>
        <begin position="36"/>
        <end position="63"/>
    </location>
</feature>
<dbReference type="OrthoDB" id="2017974at2759"/>
<organism evidence="3 4">
    <name type="scientific">Torulaspora globosa</name>
    <dbReference type="NCBI Taxonomy" id="48254"/>
    <lineage>
        <taxon>Eukaryota</taxon>
        <taxon>Fungi</taxon>
        <taxon>Dikarya</taxon>
        <taxon>Ascomycota</taxon>
        <taxon>Saccharomycotina</taxon>
        <taxon>Saccharomycetes</taxon>
        <taxon>Saccharomycetales</taxon>
        <taxon>Saccharomycetaceae</taxon>
        <taxon>Torulaspora</taxon>
    </lineage>
</organism>
<dbReference type="SMART" id="SM00670">
    <property type="entry name" value="PINc"/>
    <property type="match status" value="1"/>
</dbReference>
<dbReference type="Proteomes" id="UP000510647">
    <property type="component" value="Chromosome 7"/>
</dbReference>